<geneLocation type="plasmid" evidence="1 2">
    <name>pAt1</name>
</geneLocation>
<evidence type="ECO:0000313" key="2">
    <source>
        <dbReference type="Proteomes" id="UP000680679"/>
    </source>
</evidence>
<dbReference type="EMBL" id="AP024564">
    <property type="protein sequence ID" value="BCU08324.1"/>
    <property type="molecule type" value="Genomic_DNA"/>
</dbReference>
<proteinExistence type="predicted"/>
<gene>
    <name evidence="1" type="ORF">Atep_30010</name>
</gene>
<sequence length="89" mass="9976">MAWQARHGSQQRLYEAVTDYVRAEVPKGKKAGVHVGRVAVRRTGSFNIQTQGGTVQGISYRHCRLLQRADGYGYSFQPKPNTEEARRAA</sequence>
<reference evidence="1 2" key="1">
    <citation type="submission" date="2021-04" db="EMBL/GenBank/DDBJ databases">
        <title>Complete genome sequencing of Allochromatium tepidum strain NZ.</title>
        <authorList>
            <person name="Tsukatani Y."/>
            <person name="Mori H."/>
        </authorList>
    </citation>
    <scope>NUCLEOTIDE SEQUENCE [LARGE SCALE GENOMIC DNA]</scope>
    <source>
        <strain evidence="1 2">NZ</strain>
        <plasmid evidence="1 2">pAt1</plasmid>
    </source>
</reference>
<evidence type="ECO:0000313" key="1">
    <source>
        <dbReference type="EMBL" id="BCU08324.1"/>
    </source>
</evidence>
<keyword evidence="2" id="KW-1185">Reference proteome</keyword>
<accession>A0ABN6GEJ3</accession>
<protein>
    <recommendedName>
        <fullName evidence="3">HNH endonuclease</fullName>
    </recommendedName>
</protein>
<dbReference type="Proteomes" id="UP000680679">
    <property type="component" value="Plasmid pAt1"/>
</dbReference>
<organism evidence="1 2">
    <name type="scientific">Allochromatium tepidum</name>
    <dbReference type="NCBI Taxonomy" id="553982"/>
    <lineage>
        <taxon>Bacteria</taxon>
        <taxon>Pseudomonadati</taxon>
        <taxon>Pseudomonadota</taxon>
        <taxon>Gammaproteobacteria</taxon>
        <taxon>Chromatiales</taxon>
        <taxon>Chromatiaceae</taxon>
        <taxon>Allochromatium</taxon>
    </lineage>
</organism>
<keyword evidence="1" id="KW-0614">Plasmid</keyword>
<evidence type="ECO:0008006" key="3">
    <source>
        <dbReference type="Google" id="ProtNLM"/>
    </source>
</evidence>
<name>A0ABN6GEJ3_9GAMM</name>